<dbReference type="EC" id="2.7.11.1" evidence="4"/>
<feature type="compositionally biased region" description="Polar residues" evidence="15">
    <location>
        <begin position="154"/>
        <end position="166"/>
    </location>
</feature>
<sequence>MMSDLECDVVMSLVQRRPRARAPCHINIVSDGEDCGRLTLDSLHSPKPKSAGFATSLPRGFKLARPLSIDESRYVRRGSLGAAMMGPFHLSVGSSTGYQSSTTNALTLGGDSGSNLTRMRPLLGQSAPSLSASLKELSLVRRGSSYGRTRKGKNSSPVMKRSNSPGSHGDGMYLPGSPLESPRVPIHPHAHFAFNSVRQADGRRWSLASLPSSGYGTNTPSSAVSSSCSSQERLHQLPYQPTPEDLQLLSQHFSSSESNVGGDQEDGRRSPSCRPRSRSLSGASSPLVGSTDHEMLHMNSLYKERFPKAKQQMETKLTDFINKYSMDMSQEGHDAIYAFLVHQTVELARDCLEKSQEDQVSHIYFTEVSHKVQMLAEDAENRSQVSAKSFTRVVRDLLMILARPARLLECLEFDPEEFFQLLESFEDQAKVGSTISEDLPKYIIHQLGLTKDPLAYFDHFPDVGDLCGDSPSPPRQDSGEDEKSNVDGRDCFKEPREEDFENIKIISNGAYGAVYLVRHKASLQRFAMKKICKQNIALRNQREQVFAERDILTFAENPFVVALYCSFETKKYLCMVMEYVEGGDVATLIKHIGPLPLETARLYFAEAVLAIEYLHSYGIVHRDIKPDNMLITSTGHIKLTDFGLSKIGIMSLTTNLYEGNIDRDTKQFQDQQVCGTPQYIAPEVILRQGYGKPVDWWSMGVVLYEILVGCPPFFGETPEELFAQTINVMIEWPDGDDALSDEAMELINGFLQQDPLFRLGTGGSEDVKGHRFFQGVDWNGLLRQKADFIPQLEGEDDTSYFDARSERYNHELDSDDDEDIPEIGNFSTFSPRFSRSCSSVSQSSDDTERRERSHSASLPLGDLSHHSLPARNSPQLLTVDVDRASSLPDRDIARLSRRFSASFATDDHGSLSIYRNILRDRTANAKAAEHSDASSTSPCTPPHDSSPRSRRRTGIAHKPPLREVLPRFSISFDEDSPLASSLESQGSLGSSGFLGAGDGKHISSSSERQSRTVVKSASSSMLSLIIPSDELHVPSPINSPGGESSSSRDDSPSRDPSMSSMKSPIVIKKPPRRKTMGFHMQAIKVYLGESNIYTLHHLVRHVEEGSPAYEAGLRPGDLVTHINNAPVEGLIHREIVELIMSDTQVVIHAVPMVKTTIQTCGRRNTTSSKMARRKKPKRKRDSVERRRRSAVFRRSSLKRASTDGSRASLAALGRQGGTDTSPRSPTSRSPRSPPMFHIPSEHSSSTPLTSSPNSSPSSSCPNSPAGHYTSSRPSTLQGLAHKLPFSFRPGGNRRKSVGHIPLSPLARTPNQSPAPKSPVRSPSPLAVVTSLGHSPGSSNTTQSYPAHMLSSPTLAAPMKVKTKKYMRSRNLETPPSPLLRRALSPDHEKTMDMFDVQLRPRADSACDALSREERSLKRLGIFGKERVAERKSTGST</sequence>
<dbReference type="Gene3D" id="1.20.1480.20">
    <property type="entry name" value="MAST3 pre-PK domain-like"/>
    <property type="match status" value="1"/>
</dbReference>
<dbReference type="InterPro" id="IPR036034">
    <property type="entry name" value="PDZ_sf"/>
</dbReference>
<feature type="compositionally biased region" description="Low complexity" evidence="15">
    <location>
        <begin position="270"/>
        <end position="281"/>
    </location>
</feature>
<evidence type="ECO:0000256" key="2">
    <source>
        <dbReference type="ARBA" id="ARBA00004496"/>
    </source>
</evidence>
<dbReference type="RefSeq" id="XP_030852361.1">
    <property type="nucleotide sequence ID" value="XM_030996501.1"/>
</dbReference>
<dbReference type="KEGG" id="spu:590093"/>
<keyword evidence="6" id="KW-0723">Serine/threonine-protein kinase</keyword>
<dbReference type="EnsemblMetazoa" id="XM_030996501">
    <property type="protein sequence ID" value="XP_030852361"/>
    <property type="gene ID" value="LOC590093"/>
</dbReference>
<dbReference type="SMART" id="SM00220">
    <property type="entry name" value="S_TKc"/>
    <property type="match status" value="1"/>
</dbReference>
<evidence type="ECO:0000259" key="16">
    <source>
        <dbReference type="PROSITE" id="PS50011"/>
    </source>
</evidence>
<evidence type="ECO:0000256" key="11">
    <source>
        <dbReference type="ARBA" id="ARBA00022840"/>
    </source>
</evidence>
<dbReference type="InterPro" id="IPR015022">
    <property type="entry name" value="MAST_pre-PK_dom"/>
</dbReference>
<dbReference type="PROSITE" id="PS50011">
    <property type="entry name" value="PROTEIN_KINASE_DOM"/>
    <property type="match status" value="1"/>
</dbReference>
<dbReference type="FunCoup" id="A0A7M7PIB7">
    <property type="interactions" value="865"/>
</dbReference>
<comment type="similarity">
    <text evidence="3">Belongs to the protein kinase superfamily. AGC Ser/Thr protein kinase family.</text>
</comment>
<dbReference type="InterPro" id="IPR050236">
    <property type="entry name" value="Ser_Thr_kinase_AGC"/>
</dbReference>
<feature type="compositionally biased region" description="Basic and acidic residues" evidence="15">
    <location>
        <begin position="477"/>
        <end position="491"/>
    </location>
</feature>
<evidence type="ECO:0000259" key="17">
    <source>
        <dbReference type="PROSITE" id="PS50106"/>
    </source>
</evidence>
<evidence type="ECO:0000313" key="20">
    <source>
        <dbReference type="Proteomes" id="UP000007110"/>
    </source>
</evidence>
<evidence type="ECO:0000256" key="3">
    <source>
        <dbReference type="ARBA" id="ARBA00009903"/>
    </source>
</evidence>
<feature type="region of interest" description="Disordered" evidence="15">
    <location>
        <begin position="979"/>
        <end position="1014"/>
    </location>
</feature>
<dbReference type="GO" id="GO:0004674">
    <property type="term" value="F:protein serine/threonine kinase activity"/>
    <property type="evidence" value="ECO:0000318"/>
    <property type="project" value="GO_Central"/>
</dbReference>
<dbReference type="FunFam" id="2.30.42.10:FF:000008">
    <property type="entry name" value="microtubule-associated serine/threonine-protein kinase 4 isoform X2"/>
    <property type="match status" value="1"/>
</dbReference>
<dbReference type="FunFam" id="1.20.1480.20:FF:000001">
    <property type="entry name" value="microtubule-associated serine/threonine-protein kinase 4 isoform X1"/>
    <property type="match status" value="1"/>
</dbReference>
<comment type="catalytic activity">
    <reaction evidence="13">
        <text>L-threonyl-[protein] + ATP = O-phospho-L-threonyl-[protein] + ADP + H(+)</text>
        <dbReference type="Rhea" id="RHEA:46608"/>
        <dbReference type="Rhea" id="RHEA-COMP:11060"/>
        <dbReference type="Rhea" id="RHEA-COMP:11605"/>
        <dbReference type="ChEBI" id="CHEBI:15378"/>
        <dbReference type="ChEBI" id="CHEBI:30013"/>
        <dbReference type="ChEBI" id="CHEBI:30616"/>
        <dbReference type="ChEBI" id="CHEBI:61977"/>
        <dbReference type="ChEBI" id="CHEBI:456216"/>
        <dbReference type="EC" id="2.7.11.1"/>
    </reaction>
</comment>
<dbReference type="PROSITE" id="PS50106">
    <property type="entry name" value="PDZ"/>
    <property type="match status" value="1"/>
</dbReference>
<dbReference type="InterPro" id="IPR001478">
    <property type="entry name" value="PDZ"/>
</dbReference>
<name>A0A7M7PIB7_STRPU</name>
<dbReference type="GO" id="GO:0005524">
    <property type="term" value="F:ATP binding"/>
    <property type="evidence" value="ECO:0007669"/>
    <property type="project" value="UniProtKB-KW"/>
</dbReference>
<dbReference type="GeneID" id="590093"/>
<evidence type="ECO:0000256" key="14">
    <source>
        <dbReference type="ARBA" id="ARBA00048679"/>
    </source>
</evidence>
<feature type="region of interest" description="Disordered" evidence="15">
    <location>
        <begin position="467"/>
        <end position="491"/>
    </location>
</feature>
<dbReference type="PROSITE" id="PS00108">
    <property type="entry name" value="PROTEIN_KINASE_ST"/>
    <property type="match status" value="1"/>
</dbReference>
<keyword evidence="7" id="KW-0597">Phosphoprotein</keyword>
<dbReference type="GO" id="GO:0005737">
    <property type="term" value="C:cytoplasm"/>
    <property type="evidence" value="ECO:0007669"/>
    <property type="project" value="UniProtKB-SubCell"/>
</dbReference>
<dbReference type="Pfam" id="PF08926">
    <property type="entry name" value="DUF1908"/>
    <property type="match status" value="1"/>
</dbReference>
<dbReference type="FunFam" id="1.10.510.10:FF:000012">
    <property type="entry name" value="microtubule-associated serine/threonine-protein kinase 2 isoform X1"/>
    <property type="match status" value="1"/>
</dbReference>
<evidence type="ECO:0000313" key="19">
    <source>
        <dbReference type="EnsemblMetazoa" id="XP_030852361"/>
    </source>
</evidence>
<dbReference type="Pfam" id="PF00069">
    <property type="entry name" value="Pkinase"/>
    <property type="match status" value="1"/>
</dbReference>
<keyword evidence="11" id="KW-0067">ATP-binding</keyword>
<dbReference type="InterPro" id="IPR041489">
    <property type="entry name" value="PDZ_6"/>
</dbReference>
<dbReference type="PANTHER" id="PTHR24356:SF414">
    <property type="entry name" value="NON-SPECIFIC SERINE_THREONINE PROTEIN KINASE"/>
    <property type="match status" value="1"/>
</dbReference>
<feature type="compositionally biased region" description="Polar residues" evidence="15">
    <location>
        <begin position="1158"/>
        <end position="1169"/>
    </location>
</feature>
<feature type="domain" description="AGC-kinase C-terminal" evidence="18">
    <location>
        <begin position="774"/>
        <end position="838"/>
    </location>
</feature>
<dbReference type="SUPFAM" id="SSF56112">
    <property type="entry name" value="Protein kinase-like (PK-like)"/>
    <property type="match status" value="1"/>
</dbReference>
<evidence type="ECO:0000259" key="18">
    <source>
        <dbReference type="PROSITE" id="PS51285"/>
    </source>
</evidence>
<evidence type="ECO:0000256" key="15">
    <source>
        <dbReference type="SAM" id="MobiDB-lite"/>
    </source>
</evidence>
<evidence type="ECO:0000256" key="7">
    <source>
        <dbReference type="ARBA" id="ARBA00022553"/>
    </source>
</evidence>
<dbReference type="Pfam" id="PF17820">
    <property type="entry name" value="PDZ_6"/>
    <property type="match status" value="1"/>
</dbReference>
<keyword evidence="12" id="KW-0460">Magnesium</keyword>
<evidence type="ECO:0000256" key="4">
    <source>
        <dbReference type="ARBA" id="ARBA00012513"/>
    </source>
</evidence>
<dbReference type="SMART" id="SM00228">
    <property type="entry name" value="PDZ"/>
    <property type="match status" value="1"/>
</dbReference>
<comment type="cofactor">
    <cofactor evidence="1">
        <name>Mg(2+)</name>
        <dbReference type="ChEBI" id="CHEBI:18420"/>
    </cofactor>
</comment>
<feature type="domain" description="PDZ" evidence="17">
    <location>
        <begin position="1064"/>
        <end position="1154"/>
    </location>
</feature>
<feature type="compositionally biased region" description="Low complexity" evidence="15">
    <location>
        <begin position="1034"/>
        <end position="1045"/>
    </location>
</feature>
<keyword evidence="8" id="KW-0808">Transferase</keyword>
<dbReference type="InterPro" id="IPR000961">
    <property type="entry name" value="AGC-kinase_C"/>
</dbReference>
<feature type="compositionally biased region" description="Polar residues" evidence="15">
    <location>
        <begin position="1002"/>
        <end position="1014"/>
    </location>
</feature>
<dbReference type="CDD" id="cd05609">
    <property type="entry name" value="STKc_MAST"/>
    <property type="match status" value="1"/>
</dbReference>
<dbReference type="GO" id="GO:0035556">
    <property type="term" value="P:intracellular signal transduction"/>
    <property type="evidence" value="ECO:0000318"/>
    <property type="project" value="GO_Central"/>
</dbReference>
<feature type="region of interest" description="Disordered" evidence="15">
    <location>
        <begin position="1028"/>
        <end position="1071"/>
    </location>
</feature>
<dbReference type="OrthoDB" id="10070999at2759"/>
<dbReference type="InParanoid" id="A0A7M7PIB7"/>
<evidence type="ECO:0000256" key="6">
    <source>
        <dbReference type="ARBA" id="ARBA00022527"/>
    </source>
</evidence>
<feature type="region of interest" description="Disordered" evidence="15">
    <location>
        <begin position="810"/>
        <end position="871"/>
    </location>
</feature>
<reference evidence="20" key="1">
    <citation type="submission" date="2015-02" db="EMBL/GenBank/DDBJ databases">
        <title>Genome sequencing for Strongylocentrotus purpuratus.</title>
        <authorList>
            <person name="Murali S."/>
            <person name="Liu Y."/>
            <person name="Vee V."/>
            <person name="English A."/>
            <person name="Wang M."/>
            <person name="Skinner E."/>
            <person name="Han Y."/>
            <person name="Muzny D.M."/>
            <person name="Worley K.C."/>
            <person name="Gibbs R.A."/>
        </authorList>
    </citation>
    <scope>NUCLEOTIDE SEQUENCE</scope>
</reference>
<dbReference type="InterPro" id="IPR023142">
    <property type="entry name" value="MAST_pre-PK_dom_sf"/>
</dbReference>
<feature type="region of interest" description="Disordered" evidence="15">
    <location>
        <begin position="253"/>
        <end position="292"/>
    </location>
</feature>
<keyword evidence="9" id="KW-0547">Nucleotide-binding</keyword>
<comment type="catalytic activity">
    <reaction evidence="14">
        <text>L-seryl-[protein] + ATP = O-phospho-L-seryl-[protein] + ADP + H(+)</text>
        <dbReference type="Rhea" id="RHEA:17989"/>
        <dbReference type="Rhea" id="RHEA-COMP:9863"/>
        <dbReference type="Rhea" id="RHEA-COMP:11604"/>
        <dbReference type="ChEBI" id="CHEBI:15378"/>
        <dbReference type="ChEBI" id="CHEBI:29999"/>
        <dbReference type="ChEBI" id="CHEBI:30616"/>
        <dbReference type="ChEBI" id="CHEBI:83421"/>
        <dbReference type="ChEBI" id="CHEBI:456216"/>
        <dbReference type="EC" id="2.7.11.1"/>
    </reaction>
</comment>
<feature type="region of interest" description="Disordered" evidence="15">
    <location>
        <begin position="925"/>
        <end position="960"/>
    </location>
</feature>
<feature type="compositionally biased region" description="Low complexity" evidence="15">
    <location>
        <begin position="1241"/>
        <end position="1264"/>
    </location>
</feature>
<feature type="domain" description="Protein kinase" evidence="16">
    <location>
        <begin position="500"/>
        <end position="773"/>
    </location>
</feature>
<comment type="subcellular location">
    <subcellularLocation>
        <location evidence="2">Cytoplasm</location>
    </subcellularLocation>
</comment>
<feature type="region of interest" description="Disordered" evidence="15">
    <location>
        <begin position="141"/>
        <end position="184"/>
    </location>
</feature>
<evidence type="ECO:0000256" key="12">
    <source>
        <dbReference type="ARBA" id="ARBA00022842"/>
    </source>
</evidence>
<dbReference type="GO" id="GO:0000287">
    <property type="term" value="F:magnesium ion binding"/>
    <property type="evidence" value="ECO:0007669"/>
    <property type="project" value="InterPro"/>
</dbReference>
<feature type="compositionally biased region" description="Polar residues" evidence="15">
    <location>
        <begin position="1331"/>
        <end position="1344"/>
    </location>
</feature>
<keyword evidence="5" id="KW-0963">Cytoplasm</keyword>
<dbReference type="GO" id="GO:0015630">
    <property type="term" value="C:microtubule cytoskeleton"/>
    <property type="evidence" value="ECO:0000318"/>
    <property type="project" value="GO_Central"/>
</dbReference>
<protein>
    <recommendedName>
        <fullName evidence="4">non-specific serine/threonine protein kinase</fullName>
        <ecNumber evidence="4">2.7.11.1</ecNumber>
    </recommendedName>
</protein>
<organism evidence="19 20">
    <name type="scientific">Strongylocentrotus purpuratus</name>
    <name type="common">Purple sea urchin</name>
    <dbReference type="NCBI Taxonomy" id="7668"/>
    <lineage>
        <taxon>Eukaryota</taxon>
        <taxon>Metazoa</taxon>
        <taxon>Echinodermata</taxon>
        <taxon>Eleutherozoa</taxon>
        <taxon>Echinozoa</taxon>
        <taxon>Echinoidea</taxon>
        <taxon>Euechinoidea</taxon>
        <taxon>Echinacea</taxon>
        <taxon>Camarodonta</taxon>
        <taxon>Echinidea</taxon>
        <taxon>Strongylocentrotidae</taxon>
        <taxon>Strongylocentrotus</taxon>
    </lineage>
</organism>
<evidence type="ECO:0000256" key="13">
    <source>
        <dbReference type="ARBA" id="ARBA00047899"/>
    </source>
</evidence>
<dbReference type="InterPro" id="IPR037711">
    <property type="entry name" value="MAST"/>
</dbReference>
<evidence type="ECO:0000256" key="1">
    <source>
        <dbReference type="ARBA" id="ARBA00001946"/>
    </source>
</evidence>
<feature type="compositionally biased region" description="Low complexity" evidence="15">
    <location>
        <begin position="826"/>
        <end position="844"/>
    </location>
</feature>
<evidence type="ECO:0000256" key="10">
    <source>
        <dbReference type="ARBA" id="ARBA00022777"/>
    </source>
</evidence>
<feature type="region of interest" description="Disordered" evidence="15">
    <location>
        <begin position="1158"/>
        <end position="1346"/>
    </location>
</feature>
<evidence type="ECO:0000256" key="5">
    <source>
        <dbReference type="ARBA" id="ARBA00022490"/>
    </source>
</evidence>
<dbReference type="InterPro" id="IPR011009">
    <property type="entry name" value="Kinase-like_dom_sf"/>
</dbReference>
<feature type="compositionally biased region" description="Low complexity" evidence="15">
    <location>
        <begin position="1054"/>
        <end position="1064"/>
    </location>
</feature>
<dbReference type="OMA" id="TNLYEGF"/>
<dbReference type="SUPFAM" id="SSF50156">
    <property type="entry name" value="PDZ domain-like"/>
    <property type="match status" value="1"/>
</dbReference>
<dbReference type="FunFam" id="3.30.200.20:FF:000012">
    <property type="entry name" value="microtubule-associated serine/threonine-protein kinase 2 isoform X1"/>
    <property type="match status" value="1"/>
</dbReference>
<accession>A0A7M7PIB7</accession>
<dbReference type="InterPro" id="IPR000719">
    <property type="entry name" value="Prot_kinase_dom"/>
</dbReference>
<keyword evidence="20" id="KW-1185">Reference proteome</keyword>
<dbReference type="PROSITE" id="PS51285">
    <property type="entry name" value="AGC_KINASE_CTER"/>
    <property type="match status" value="1"/>
</dbReference>
<dbReference type="InterPro" id="IPR008271">
    <property type="entry name" value="Ser/Thr_kinase_AS"/>
</dbReference>
<dbReference type="PANTHER" id="PTHR24356">
    <property type="entry name" value="SERINE/THREONINE-PROTEIN KINASE"/>
    <property type="match status" value="1"/>
</dbReference>
<dbReference type="SUPFAM" id="SSF140482">
    <property type="entry name" value="MAST3 pre-PK domain-like"/>
    <property type="match status" value="1"/>
</dbReference>
<keyword evidence="10" id="KW-0418">Kinase</keyword>
<feature type="compositionally biased region" description="Basic residues" evidence="15">
    <location>
        <begin position="1170"/>
        <end position="1197"/>
    </location>
</feature>
<feature type="region of interest" description="Disordered" evidence="15">
    <location>
        <begin position="212"/>
        <end position="233"/>
    </location>
</feature>
<reference evidence="19" key="2">
    <citation type="submission" date="2021-01" db="UniProtKB">
        <authorList>
            <consortium name="EnsemblMetazoa"/>
        </authorList>
    </citation>
    <scope>IDENTIFICATION</scope>
</reference>
<feature type="compositionally biased region" description="Low complexity" evidence="15">
    <location>
        <begin position="221"/>
        <end position="230"/>
    </location>
</feature>
<dbReference type="Proteomes" id="UP000007110">
    <property type="component" value="Unassembled WGS sequence"/>
</dbReference>
<feature type="compositionally biased region" description="Polar residues" evidence="15">
    <location>
        <begin position="1268"/>
        <end position="1277"/>
    </location>
</feature>
<feature type="compositionally biased region" description="Low complexity" evidence="15">
    <location>
        <begin position="1220"/>
        <end position="1230"/>
    </location>
</feature>
<feature type="compositionally biased region" description="Low complexity" evidence="15">
    <location>
        <begin position="979"/>
        <end position="991"/>
    </location>
</feature>
<evidence type="ECO:0000256" key="8">
    <source>
        <dbReference type="ARBA" id="ARBA00022679"/>
    </source>
</evidence>
<proteinExistence type="inferred from homology"/>
<dbReference type="Gene3D" id="2.30.42.10">
    <property type="match status" value="1"/>
</dbReference>
<evidence type="ECO:0000256" key="9">
    <source>
        <dbReference type="ARBA" id="ARBA00022741"/>
    </source>
</evidence>
<dbReference type="CDD" id="cd06705">
    <property type="entry name" value="PDZ_MAST"/>
    <property type="match status" value="1"/>
</dbReference>
<dbReference type="Gene3D" id="3.30.200.20">
    <property type="entry name" value="Phosphorylase Kinase, domain 1"/>
    <property type="match status" value="1"/>
</dbReference>
<dbReference type="Gene3D" id="1.10.510.10">
    <property type="entry name" value="Transferase(Phosphotransferase) domain 1"/>
    <property type="match status" value="1"/>
</dbReference>